<dbReference type="HOGENOM" id="CLU_1304178_0_0_6"/>
<feature type="transmembrane region" description="Helical" evidence="1">
    <location>
        <begin position="105"/>
        <end position="122"/>
    </location>
</feature>
<dbReference type="AlphaFoldDB" id="B8CM15"/>
<sequence>MISPLTRWPNSPYHYKDKTSYDSYYEKLYVIADLAFNRGREQTNLAKNSLDNLKKELVHEVGPRVRTSLLFKYIKISFFPVLLLTLIFFGVNLFEDGSLQYGSKLILVALGANVGCWLSLAVRTRGMEFSQILPILGDQKGVHTRIIFVMAFSVVMAILMKSGLLSIQLGEFSSLSIETKNYSALSAGFIMGFAEKLFVDKFQSKVNSVNI</sequence>
<feature type="transmembrane region" description="Helical" evidence="1">
    <location>
        <begin position="73"/>
        <end position="93"/>
    </location>
</feature>
<dbReference type="Proteomes" id="UP000000753">
    <property type="component" value="Chromosome"/>
</dbReference>
<reference evidence="2 3" key="1">
    <citation type="journal article" date="2008" name="PLoS ONE">
        <title>Environmental adaptation: genomic analysis of the piezotolerant and psychrotolerant deep-sea iron reducing bacterium Shewanella piezotolerans WP3.</title>
        <authorList>
            <person name="Wang F."/>
            <person name="Wang J."/>
            <person name="Jian H."/>
            <person name="Zhang B."/>
            <person name="Li S."/>
            <person name="Wang F."/>
            <person name="Zeng X."/>
            <person name="Gao L."/>
            <person name="Bartlett D.H."/>
            <person name="Yu J."/>
            <person name="Hu S."/>
            <person name="Xiao X."/>
        </authorList>
    </citation>
    <scope>NUCLEOTIDE SEQUENCE [LARGE SCALE GENOMIC DNA]</scope>
    <source>
        <strain evidence="3">WP3 / JCM 13877</strain>
    </source>
</reference>
<keyword evidence="1" id="KW-0472">Membrane</keyword>
<feature type="transmembrane region" description="Helical" evidence="1">
    <location>
        <begin position="182"/>
        <end position="199"/>
    </location>
</feature>
<feature type="transmembrane region" description="Helical" evidence="1">
    <location>
        <begin position="142"/>
        <end position="162"/>
    </location>
</feature>
<keyword evidence="3" id="KW-1185">Reference proteome</keyword>
<gene>
    <name evidence="2" type="ordered locus">swp_2189</name>
</gene>
<name>B8CM15_SHEPW</name>
<evidence type="ECO:0000313" key="2">
    <source>
        <dbReference type="EMBL" id="ACJ28939.1"/>
    </source>
</evidence>
<dbReference type="EMBL" id="CP000472">
    <property type="protein sequence ID" value="ACJ28939.1"/>
    <property type="molecule type" value="Genomic_DNA"/>
</dbReference>
<dbReference type="KEGG" id="swp:swp_2189"/>
<proteinExistence type="predicted"/>
<keyword evidence="1" id="KW-0812">Transmembrane</keyword>
<organism evidence="2 3">
    <name type="scientific">Shewanella piezotolerans (strain WP3 / JCM 13877)</name>
    <dbReference type="NCBI Taxonomy" id="225849"/>
    <lineage>
        <taxon>Bacteria</taxon>
        <taxon>Pseudomonadati</taxon>
        <taxon>Pseudomonadota</taxon>
        <taxon>Gammaproteobacteria</taxon>
        <taxon>Alteromonadales</taxon>
        <taxon>Shewanellaceae</taxon>
        <taxon>Shewanella</taxon>
    </lineage>
</organism>
<keyword evidence="1" id="KW-1133">Transmembrane helix</keyword>
<protein>
    <submittedName>
        <fullName evidence="2">Uncharacterized protein</fullName>
    </submittedName>
</protein>
<accession>B8CM15</accession>
<evidence type="ECO:0000256" key="1">
    <source>
        <dbReference type="SAM" id="Phobius"/>
    </source>
</evidence>
<evidence type="ECO:0000313" key="3">
    <source>
        <dbReference type="Proteomes" id="UP000000753"/>
    </source>
</evidence>
<dbReference type="STRING" id="225849.swp_2189"/>